<name>A0ABV5WKQ2_9BACI</name>
<dbReference type="InterPro" id="IPR025716">
    <property type="entry name" value="Post-transcriptional_regulator"/>
</dbReference>
<dbReference type="Pfam" id="PF13797">
    <property type="entry name" value="Post_transc_reg"/>
    <property type="match status" value="1"/>
</dbReference>
<dbReference type="Proteomes" id="UP001589609">
    <property type="component" value="Unassembled WGS sequence"/>
</dbReference>
<dbReference type="EMBL" id="JBHMAF010000188">
    <property type="protein sequence ID" value="MFB9761154.1"/>
    <property type="molecule type" value="Genomic_DNA"/>
</dbReference>
<gene>
    <name evidence="1" type="ORF">ACFFMS_23165</name>
</gene>
<evidence type="ECO:0000313" key="2">
    <source>
        <dbReference type="Proteomes" id="UP001589609"/>
    </source>
</evidence>
<comment type="caution">
    <text evidence="1">The sequence shown here is derived from an EMBL/GenBank/DDBJ whole genome shotgun (WGS) entry which is preliminary data.</text>
</comment>
<sequence>MTDKEVGIDAYRQELNVVLQSKVEEFHMLGYDRVTEQEIWTCLKSKKWKRLPEEIKIHQLVNDVLTLSTSDYMTYLTMQAYKAPLSSFEEYENK</sequence>
<organism evidence="1 2">
    <name type="scientific">Ectobacillus funiculus</name>
    <dbReference type="NCBI Taxonomy" id="137993"/>
    <lineage>
        <taxon>Bacteria</taxon>
        <taxon>Bacillati</taxon>
        <taxon>Bacillota</taxon>
        <taxon>Bacilli</taxon>
        <taxon>Bacillales</taxon>
        <taxon>Bacillaceae</taxon>
        <taxon>Ectobacillus</taxon>
    </lineage>
</organism>
<accession>A0ABV5WKQ2</accession>
<keyword evidence="2" id="KW-1185">Reference proteome</keyword>
<proteinExistence type="predicted"/>
<evidence type="ECO:0000313" key="1">
    <source>
        <dbReference type="EMBL" id="MFB9761154.1"/>
    </source>
</evidence>
<reference evidence="1 2" key="1">
    <citation type="submission" date="2024-09" db="EMBL/GenBank/DDBJ databases">
        <authorList>
            <person name="Sun Q."/>
            <person name="Mori K."/>
        </authorList>
    </citation>
    <scope>NUCLEOTIDE SEQUENCE [LARGE SCALE GENOMIC DNA]</scope>
    <source>
        <strain evidence="1 2">JCM 11201</strain>
    </source>
</reference>
<protein>
    <submittedName>
        <fullName evidence="1">Post-transcriptional regulator</fullName>
    </submittedName>
</protein>
<dbReference type="RefSeq" id="WP_379951376.1">
    <property type="nucleotide sequence ID" value="NZ_JBHMAF010000188.1"/>
</dbReference>